<evidence type="ECO:0000313" key="2">
    <source>
        <dbReference type="EMBL" id="KAB2631665.1"/>
    </source>
</evidence>
<feature type="region of interest" description="Disordered" evidence="1">
    <location>
        <begin position="1"/>
        <end position="109"/>
    </location>
</feature>
<accession>A0A5N5HUV4</accession>
<feature type="compositionally biased region" description="Basic residues" evidence="1">
    <location>
        <begin position="57"/>
        <end position="66"/>
    </location>
</feature>
<feature type="compositionally biased region" description="Basic and acidic residues" evidence="1">
    <location>
        <begin position="73"/>
        <end position="86"/>
    </location>
</feature>
<dbReference type="Proteomes" id="UP000327157">
    <property type="component" value="Chromosome 12"/>
</dbReference>
<comment type="caution">
    <text evidence="2">The sequence shown here is derived from an EMBL/GenBank/DDBJ whole genome shotgun (WGS) entry which is preliminary data.</text>
</comment>
<name>A0A5N5HUV4_9ROSA</name>
<reference evidence="2 3" key="3">
    <citation type="submission" date="2019-11" db="EMBL/GenBank/DDBJ databases">
        <title>A de novo genome assembly of a pear dwarfing rootstock.</title>
        <authorList>
            <person name="Wang F."/>
            <person name="Wang J."/>
            <person name="Li S."/>
            <person name="Zhang Y."/>
            <person name="Fang M."/>
            <person name="Ma L."/>
            <person name="Zhao Y."/>
            <person name="Jiang S."/>
        </authorList>
    </citation>
    <scope>NUCLEOTIDE SEQUENCE [LARGE SCALE GENOMIC DNA]</scope>
    <source>
        <strain evidence="2">S2</strain>
        <tissue evidence="2">Leaf</tissue>
    </source>
</reference>
<dbReference type="AlphaFoldDB" id="A0A5N5HUV4"/>
<reference evidence="2 3" key="1">
    <citation type="submission" date="2019-09" db="EMBL/GenBank/DDBJ databases">
        <authorList>
            <person name="Ou C."/>
        </authorList>
    </citation>
    <scope>NUCLEOTIDE SEQUENCE [LARGE SCALE GENOMIC DNA]</scope>
    <source>
        <strain evidence="2">S2</strain>
        <tissue evidence="2">Leaf</tissue>
    </source>
</reference>
<feature type="compositionally biased region" description="Basic and acidic residues" evidence="1">
    <location>
        <begin position="1"/>
        <end position="18"/>
    </location>
</feature>
<proteinExistence type="predicted"/>
<keyword evidence="3" id="KW-1185">Reference proteome</keyword>
<reference evidence="3" key="2">
    <citation type="submission" date="2019-10" db="EMBL/GenBank/DDBJ databases">
        <title>A de novo genome assembly of a pear dwarfing rootstock.</title>
        <authorList>
            <person name="Wang F."/>
            <person name="Wang J."/>
            <person name="Li S."/>
            <person name="Zhang Y."/>
            <person name="Fang M."/>
            <person name="Ma L."/>
            <person name="Zhao Y."/>
            <person name="Jiang S."/>
        </authorList>
    </citation>
    <scope>NUCLEOTIDE SEQUENCE [LARGE SCALE GENOMIC DNA]</scope>
</reference>
<sequence>MDHQGSTERIPTQHKDWSSKQQNTKQKPSSLLPRLPEHHPFSTSQHSLKTQEIKPHQSLKSKKKKAPSSSNNHHKDLNHKAKEVSGKIHPTRYSAKIGKHKEGGGVETQAKLYKPFNKVAVNRDGKRWRDE</sequence>
<evidence type="ECO:0000256" key="1">
    <source>
        <dbReference type="SAM" id="MobiDB-lite"/>
    </source>
</evidence>
<feature type="compositionally biased region" description="Polar residues" evidence="1">
    <location>
        <begin position="19"/>
        <end position="29"/>
    </location>
</feature>
<gene>
    <name evidence="2" type="ORF">D8674_009184</name>
</gene>
<organism evidence="2 3">
    <name type="scientific">Pyrus ussuriensis x Pyrus communis</name>
    <dbReference type="NCBI Taxonomy" id="2448454"/>
    <lineage>
        <taxon>Eukaryota</taxon>
        <taxon>Viridiplantae</taxon>
        <taxon>Streptophyta</taxon>
        <taxon>Embryophyta</taxon>
        <taxon>Tracheophyta</taxon>
        <taxon>Spermatophyta</taxon>
        <taxon>Magnoliopsida</taxon>
        <taxon>eudicotyledons</taxon>
        <taxon>Gunneridae</taxon>
        <taxon>Pentapetalae</taxon>
        <taxon>rosids</taxon>
        <taxon>fabids</taxon>
        <taxon>Rosales</taxon>
        <taxon>Rosaceae</taxon>
        <taxon>Amygdaloideae</taxon>
        <taxon>Maleae</taxon>
        <taxon>Pyrus</taxon>
    </lineage>
</organism>
<dbReference type="EMBL" id="SMOL01000143">
    <property type="protein sequence ID" value="KAB2631665.1"/>
    <property type="molecule type" value="Genomic_DNA"/>
</dbReference>
<protein>
    <submittedName>
        <fullName evidence="2">Uncharacterized protein</fullName>
    </submittedName>
</protein>
<evidence type="ECO:0000313" key="3">
    <source>
        <dbReference type="Proteomes" id="UP000327157"/>
    </source>
</evidence>